<feature type="chain" id="PRO_5019217183" evidence="1">
    <location>
        <begin position="25"/>
        <end position="219"/>
    </location>
</feature>
<accession>A0A432Z6A0</accession>
<reference evidence="3" key="1">
    <citation type="journal article" date="2018" name="Front. Microbiol.">
        <title>Genome-Based Analysis Reveals the Taxonomy and Diversity of the Family Idiomarinaceae.</title>
        <authorList>
            <person name="Liu Y."/>
            <person name="Lai Q."/>
            <person name="Shao Z."/>
        </authorList>
    </citation>
    <scope>NUCLEOTIDE SEQUENCE [LARGE SCALE GENOMIC DNA]</scope>
    <source>
        <strain evidence="3">R22</strain>
    </source>
</reference>
<dbReference type="AlphaFoldDB" id="A0A432Z6A0"/>
<gene>
    <name evidence="2" type="ORF">CWI78_03190</name>
</gene>
<sequence>MLGENMRSIIVATFIFILSAWAFAADGDVGSQAESQEQCLSQSERERLLNLDENAFDQDLSGSGWRGIAGKTGCKIAAANLIRDYRKRHGLKKAIIFWHEGQVRAMGNDYISAIKLFEKAKKPQKQNIAGWNEYVEASIAFLKRNRHELVLARQALSTVKAPSEFDVQDGVFEIPNNSGKPFKMRWPPNIDVVDGLINCFEESYRYAYGDPACKPAPPD</sequence>
<name>A0A432Z6A0_9GAMM</name>
<keyword evidence="3" id="KW-1185">Reference proteome</keyword>
<proteinExistence type="predicted"/>
<dbReference type="EMBL" id="PIQC01000001">
    <property type="protein sequence ID" value="RUO73448.1"/>
    <property type="molecule type" value="Genomic_DNA"/>
</dbReference>
<dbReference type="Proteomes" id="UP000288058">
    <property type="component" value="Unassembled WGS sequence"/>
</dbReference>
<evidence type="ECO:0000313" key="3">
    <source>
        <dbReference type="Proteomes" id="UP000288058"/>
    </source>
</evidence>
<evidence type="ECO:0000256" key="1">
    <source>
        <dbReference type="SAM" id="SignalP"/>
    </source>
</evidence>
<protein>
    <submittedName>
        <fullName evidence="2">Uncharacterized protein</fullName>
    </submittedName>
</protein>
<comment type="caution">
    <text evidence="2">The sequence shown here is derived from an EMBL/GenBank/DDBJ whole genome shotgun (WGS) entry which is preliminary data.</text>
</comment>
<feature type="signal peptide" evidence="1">
    <location>
        <begin position="1"/>
        <end position="24"/>
    </location>
</feature>
<evidence type="ECO:0000313" key="2">
    <source>
        <dbReference type="EMBL" id="RUO73448.1"/>
    </source>
</evidence>
<organism evidence="2 3">
    <name type="scientific">Idiomarina ramblicola</name>
    <dbReference type="NCBI Taxonomy" id="263724"/>
    <lineage>
        <taxon>Bacteria</taxon>
        <taxon>Pseudomonadati</taxon>
        <taxon>Pseudomonadota</taxon>
        <taxon>Gammaproteobacteria</taxon>
        <taxon>Alteromonadales</taxon>
        <taxon>Idiomarinaceae</taxon>
        <taxon>Idiomarina</taxon>
    </lineage>
</organism>
<keyword evidence="1" id="KW-0732">Signal</keyword>